<keyword evidence="3" id="KW-1185">Reference proteome</keyword>
<dbReference type="Proteomes" id="UP000053372">
    <property type="component" value="Unassembled WGS sequence"/>
</dbReference>
<accession>A0A0V7ZMJ5</accession>
<organism evidence="2 3">
    <name type="scientific">Mastigocoleus testarum BC008</name>
    <dbReference type="NCBI Taxonomy" id="371196"/>
    <lineage>
        <taxon>Bacteria</taxon>
        <taxon>Bacillati</taxon>
        <taxon>Cyanobacteriota</taxon>
        <taxon>Cyanophyceae</taxon>
        <taxon>Nostocales</taxon>
        <taxon>Hapalosiphonaceae</taxon>
        <taxon>Mastigocoleus</taxon>
    </lineage>
</organism>
<keyword evidence="1" id="KW-0812">Transmembrane</keyword>
<evidence type="ECO:0000256" key="1">
    <source>
        <dbReference type="SAM" id="Phobius"/>
    </source>
</evidence>
<protein>
    <submittedName>
        <fullName evidence="2">Uncharacterized protein</fullName>
    </submittedName>
</protein>
<dbReference type="EMBL" id="LMTZ01000103">
    <property type="protein sequence ID" value="KST65827.1"/>
    <property type="molecule type" value="Genomic_DNA"/>
</dbReference>
<evidence type="ECO:0000313" key="3">
    <source>
        <dbReference type="Proteomes" id="UP000053372"/>
    </source>
</evidence>
<comment type="caution">
    <text evidence="2">The sequence shown here is derived from an EMBL/GenBank/DDBJ whole genome shotgun (WGS) entry which is preliminary data.</text>
</comment>
<dbReference type="AlphaFoldDB" id="A0A0V7ZMJ5"/>
<reference evidence="2 3" key="1">
    <citation type="journal article" date="2015" name="Genome Announc.">
        <title>Draft Genome of the Euendolithic (true boring) Cyanobacterium Mastigocoleus testarum strain BC008.</title>
        <authorList>
            <person name="Guida B.S."/>
            <person name="Garcia-Pichel F."/>
        </authorList>
    </citation>
    <scope>NUCLEOTIDE SEQUENCE [LARGE SCALE GENOMIC DNA]</scope>
    <source>
        <strain evidence="2 3">BC008</strain>
    </source>
</reference>
<evidence type="ECO:0000313" key="2">
    <source>
        <dbReference type="EMBL" id="KST65827.1"/>
    </source>
</evidence>
<keyword evidence="1" id="KW-1133">Transmembrane helix</keyword>
<proteinExistence type="predicted"/>
<dbReference type="RefSeq" id="WP_036265211.1">
    <property type="nucleotide sequence ID" value="NZ_LMTZ01000103.1"/>
</dbReference>
<gene>
    <name evidence="2" type="ORF">BC008_22875</name>
</gene>
<keyword evidence="1" id="KW-0472">Membrane</keyword>
<dbReference type="OrthoDB" id="5431327at2"/>
<sequence length="229" mass="26278">MSESPLFRWLKSVNVLLFFFLGLIMLVVFGYAGYRIFGDISRERNVYNSVRQEQTSDVEVKVSLTNFEPLSGTPYLISPIGSQQNYRHSYYDKSTNSIRNYLFFNGNDKSAKKLLTKNDFLFLNANNVVERNTQTKINKVNGIWYTLVTEDTNNDRRLDSRDKKTIAVSDVSGNGYTEVIKKVDRVIGSHQKNQNTVLVFYESGGKNIFSEIDVVQRKLVTEQNLPALD</sequence>
<feature type="transmembrane region" description="Helical" evidence="1">
    <location>
        <begin position="12"/>
        <end position="34"/>
    </location>
</feature>
<name>A0A0V7ZMJ5_9CYAN</name>